<name>A0A4P7VAP7_9BACT</name>
<proteinExistence type="predicted"/>
<keyword evidence="4" id="KW-1185">Reference proteome</keyword>
<organism evidence="2 4">
    <name type="scientific">Muribaculum gordoncarteri</name>
    <dbReference type="NCBI Taxonomy" id="2530390"/>
    <lineage>
        <taxon>Bacteria</taxon>
        <taxon>Pseudomonadati</taxon>
        <taxon>Bacteroidota</taxon>
        <taxon>Bacteroidia</taxon>
        <taxon>Bacteroidales</taxon>
        <taxon>Muribaculaceae</taxon>
        <taxon>Muribaculum</taxon>
    </lineage>
</organism>
<sequence length="244" mass="27656">MSAGRVILSRFVVVLILIAGVGCHACAQRNNRVMNRPYTDLRPWHLGFSVGLHTQDLQLTHSGYVTPGGESWFVEQPDFSPGFCVGGLVDFRLNEWFSLRVSPGIYFGNRSLVMRDYESGAVERQDIKSNQVVLPVDLKYASLRYRNVRPYLVGGVMGAFDVSKRHARDLLQLNSADVLVSLGLGCDIYLPYFKLCPELKFCFGLTDMLRHDRPDLADDPDRYKFTQSLSKAVTRMVVLTFYFE</sequence>
<dbReference type="EMBL" id="CP039393">
    <property type="protein sequence ID" value="QCD36975.1"/>
    <property type="molecule type" value="Genomic_DNA"/>
</dbReference>
<protein>
    <submittedName>
        <fullName evidence="2">PorT family protein</fullName>
    </submittedName>
</protein>
<dbReference type="RefSeq" id="WP_136409412.1">
    <property type="nucleotide sequence ID" value="NZ_CP039393.1"/>
</dbReference>
<dbReference type="Proteomes" id="UP000297031">
    <property type="component" value="Chromosome"/>
</dbReference>
<dbReference type="OrthoDB" id="1467485at2"/>
<dbReference type="Pfam" id="PF13568">
    <property type="entry name" value="OMP_b-brl_2"/>
    <property type="match status" value="1"/>
</dbReference>
<dbReference type="KEGG" id="mgod:E7746_14365"/>
<dbReference type="KEGG" id="mgod:E7746_00080"/>
<dbReference type="AlphaFoldDB" id="A0A4P7VAP7"/>
<evidence type="ECO:0000313" key="4">
    <source>
        <dbReference type="Proteomes" id="UP000297031"/>
    </source>
</evidence>
<evidence type="ECO:0000259" key="1">
    <source>
        <dbReference type="Pfam" id="PF13568"/>
    </source>
</evidence>
<evidence type="ECO:0000313" key="2">
    <source>
        <dbReference type="EMBL" id="QCD34392.1"/>
    </source>
</evidence>
<feature type="domain" description="Outer membrane protein beta-barrel" evidence="1">
    <location>
        <begin position="27"/>
        <end position="209"/>
    </location>
</feature>
<reference evidence="2 4" key="1">
    <citation type="submission" date="2019-02" db="EMBL/GenBank/DDBJ databases">
        <title>Isolation and identification of novel species under the genus Muribaculum.</title>
        <authorList>
            <person name="Miyake S."/>
            <person name="Ding Y."/>
            <person name="Low A."/>
            <person name="Soh M."/>
            <person name="Seedorf H."/>
        </authorList>
    </citation>
    <scope>NUCLEOTIDE SEQUENCE [LARGE SCALE GENOMIC DNA]</scope>
    <source>
        <strain evidence="2 4">TLL-A4</strain>
    </source>
</reference>
<dbReference type="PROSITE" id="PS51257">
    <property type="entry name" value="PROKAR_LIPOPROTEIN"/>
    <property type="match status" value="1"/>
</dbReference>
<evidence type="ECO:0000313" key="3">
    <source>
        <dbReference type="EMBL" id="QCD36975.1"/>
    </source>
</evidence>
<accession>A0A4P7VAP7</accession>
<gene>
    <name evidence="2" type="ORF">E7746_00080</name>
    <name evidence="3" type="ORF">E7746_14365</name>
</gene>
<dbReference type="InterPro" id="IPR025665">
    <property type="entry name" value="Beta-barrel_OMP_2"/>
</dbReference>
<dbReference type="EMBL" id="CP039393">
    <property type="protein sequence ID" value="QCD34392.1"/>
    <property type="molecule type" value="Genomic_DNA"/>
</dbReference>